<evidence type="ECO:0000313" key="6">
    <source>
        <dbReference type="Proteomes" id="UP001186944"/>
    </source>
</evidence>
<feature type="chain" id="PRO_5041666642" description="C-type lectin domain-containing protein" evidence="3">
    <location>
        <begin position="18"/>
        <end position="348"/>
    </location>
</feature>
<dbReference type="SUPFAM" id="SSF56436">
    <property type="entry name" value="C-type lectin-like"/>
    <property type="match status" value="1"/>
</dbReference>
<sequence>MLITSLILGNLILLAFSASTPKDKCMSMHVFQTTYNAVKEKIQEMNTLAERLKEKLDQSIDDTCESLANQGQLLQSSTTSNRYATRMVSPEFQPTVAYCIRFFYKTPYTRNYTGNFSIYLQEGADLGVPVWQKSIVTSNWTLGEFSPDPEYLHKPFKIVFEDKGNHYILIDDIMVYNVGCNSPGVRSPICSTNSYKRTDGQTTTCYTLHLEPLTWRDAILRCKEFWPLASLVSIETAAEDLFIRNIVANGTDLAAAADFGLWTRGNDIDKEGNFVWAENHGQPKAFSYSNWRSGQPNNIGDDQDCVLLQYPLTGLKWSDANCSEKHSFICEAAYSHVTGHSSIGNPFG</sequence>
<dbReference type="SUPFAM" id="SSF49899">
    <property type="entry name" value="Concanavalin A-like lectins/glucanases"/>
    <property type="match status" value="1"/>
</dbReference>
<proteinExistence type="predicted"/>
<dbReference type="InterPro" id="IPR016187">
    <property type="entry name" value="CTDL_fold"/>
</dbReference>
<reference evidence="5" key="1">
    <citation type="submission" date="2019-08" db="EMBL/GenBank/DDBJ databases">
        <title>The improved chromosome-level genome for the pearl oyster Pinctada fucata martensii using PacBio sequencing and Hi-C.</title>
        <authorList>
            <person name="Zheng Z."/>
        </authorList>
    </citation>
    <scope>NUCLEOTIDE SEQUENCE</scope>
    <source>
        <strain evidence="5">ZZ-2019</strain>
        <tissue evidence="5">Adductor muscle</tissue>
    </source>
</reference>
<feature type="coiled-coil region" evidence="2">
    <location>
        <begin position="35"/>
        <end position="62"/>
    </location>
</feature>
<accession>A0AA88YEP5</accession>
<evidence type="ECO:0000256" key="2">
    <source>
        <dbReference type="SAM" id="Coils"/>
    </source>
</evidence>
<dbReference type="InterPro" id="IPR013320">
    <property type="entry name" value="ConA-like_dom_sf"/>
</dbReference>
<keyword evidence="3" id="KW-0732">Signal</keyword>
<feature type="domain" description="C-type lectin" evidence="4">
    <location>
        <begin position="201"/>
        <end position="331"/>
    </location>
</feature>
<name>A0AA88YEP5_PINIB</name>
<dbReference type="GO" id="GO:0016020">
    <property type="term" value="C:membrane"/>
    <property type="evidence" value="ECO:0007669"/>
    <property type="project" value="InterPro"/>
</dbReference>
<keyword evidence="1" id="KW-1015">Disulfide bond</keyword>
<dbReference type="InterPro" id="IPR050111">
    <property type="entry name" value="C-type_lectin/snaclec_domain"/>
</dbReference>
<dbReference type="Pfam" id="PF00629">
    <property type="entry name" value="MAM"/>
    <property type="match status" value="1"/>
</dbReference>
<dbReference type="PANTHER" id="PTHR22803">
    <property type="entry name" value="MANNOSE, PHOSPHOLIPASE, LECTIN RECEPTOR RELATED"/>
    <property type="match status" value="1"/>
</dbReference>
<dbReference type="InterPro" id="IPR016186">
    <property type="entry name" value="C-type_lectin-like/link_sf"/>
</dbReference>
<dbReference type="SMART" id="SM00034">
    <property type="entry name" value="CLECT"/>
    <property type="match status" value="1"/>
</dbReference>
<gene>
    <name evidence="5" type="ORF">FSP39_014947</name>
</gene>
<feature type="signal peptide" evidence="3">
    <location>
        <begin position="1"/>
        <end position="17"/>
    </location>
</feature>
<dbReference type="InterPro" id="IPR000998">
    <property type="entry name" value="MAM_dom"/>
</dbReference>
<dbReference type="Pfam" id="PF00059">
    <property type="entry name" value="Lectin_C"/>
    <property type="match status" value="1"/>
</dbReference>
<evidence type="ECO:0000259" key="4">
    <source>
        <dbReference type="PROSITE" id="PS50041"/>
    </source>
</evidence>
<dbReference type="AlphaFoldDB" id="A0AA88YEP5"/>
<organism evidence="5 6">
    <name type="scientific">Pinctada imbricata</name>
    <name type="common">Atlantic pearl-oyster</name>
    <name type="synonym">Pinctada martensii</name>
    <dbReference type="NCBI Taxonomy" id="66713"/>
    <lineage>
        <taxon>Eukaryota</taxon>
        <taxon>Metazoa</taxon>
        <taxon>Spiralia</taxon>
        <taxon>Lophotrochozoa</taxon>
        <taxon>Mollusca</taxon>
        <taxon>Bivalvia</taxon>
        <taxon>Autobranchia</taxon>
        <taxon>Pteriomorphia</taxon>
        <taxon>Pterioida</taxon>
        <taxon>Pterioidea</taxon>
        <taxon>Pteriidae</taxon>
        <taxon>Pinctada</taxon>
    </lineage>
</organism>
<dbReference type="PROSITE" id="PS50041">
    <property type="entry name" value="C_TYPE_LECTIN_2"/>
    <property type="match status" value="1"/>
</dbReference>
<protein>
    <recommendedName>
        <fullName evidence="4">C-type lectin domain-containing protein</fullName>
    </recommendedName>
</protein>
<dbReference type="InterPro" id="IPR001304">
    <property type="entry name" value="C-type_lectin-like"/>
</dbReference>
<evidence type="ECO:0000256" key="1">
    <source>
        <dbReference type="ARBA" id="ARBA00023157"/>
    </source>
</evidence>
<comment type="caution">
    <text evidence="5">The sequence shown here is derived from an EMBL/GenBank/DDBJ whole genome shotgun (WGS) entry which is preliminary data.</text>
</comment>
<evidence type="ECO:0000256" key="3">
    <source>
        <dbReference type="SAM" id="SignalP"/>
    </source>
</evidence>
<dbReference type="EMBL" id="VSWD01000006">
    <property type="protein sequence ID" value="KAK3100110.1"/>
    <property type="molecule type" value="Genomic_DNA"/>
</dbReference>
<dbReference type="CDD" id="cd00037">
    <property type="entry name" value="CLECT"/>
    <property type="match status" value="1"/>
</dbReference>
<dbReference type="PROSITE" id="PS00615">
    <property type="entry name" value="C_TYPE_LECTIN_1"/>
    <property type="match status" value="1"/>
</dbReference>
<keyword evidence="2" id="KW-0175">Coiled coil</keyword>
<dbReference type="Gene3D" id="2.60.120.200">
    <property type="match status" value="1"/>
</dbReference>
<dbReference type="Gene3D" id="3.10.100.10">
    <property type="entry name" value="Mannose-Binding Protein A, subunit A"/>
    <property type="match status" value="1"/>
</dbReference>
<dbReference type="Proteomes" id="UP001186944">
    <property type="component" value="Unassembled WGS sequence"/>
</dbReference>
<dbReference type="InterPro" id="IPR018378">
    <property type="entry name" value="C-type_lectin_CS"/>
</dbReference>
<evidence type="ECO:0000313" key="5">
    <source>
        <dbReference type="EMBL" id="KAK3100110.1"/>
    </source>
</evidence>
<keyword evidence="6" id="KW-1185">Reference proteome</keyword>